<evidence type="ECO:0000259" key="1">
    <source>
        <dbReference type="Pfam" id="PF16175"/>
    </source>
</evidence>
<protein>
    <recommendedName>
        <fullName evidence="1">DUF4875 domain-containing protein</fullName>
    </recommendedName>
</protein>
<dbReference type="Pfam" id="PF16175">
    <property type="entry name" value="DUF4875"/>
    <property type="match status" value="1"/>
</dbReference>
<evidence type="ECO:0000313" key="2">
    <source>
        <dbReference type="EMBL" id="DAF91417.1"/>
    </source>
</evidence>
<organism evidence="2">
    <name type="scientific">Myoviridae sp. ctWPU11</name>
    <dbReference type="NCBI Taxonomy" id="2825118"/>
    <lineage>
        <taxon>Viruses</taxon>
        <taxon>Duplodnaviria</taxon>
        <taxon>Heunggongvirae</taxon>
        <taxon>Uroviricota</taxon>
        <taxon>Caudoviricetes</taxon>
    </lineage>
</organism>
<dbReference type="InterPro" id="IPR032383">
    <property type="entry name" value="DUF4875"/>
</dbReference>
<dbReference type="Gene3D" id="3.10.310.90">
    <property type="match status" value="1"/>
</dbReference>
<name>A0A8S5UAA6_9CAUD</name>
<dbReference type="EMBL" id="BK016053">
    <property type="protein sequence ID" value="DAF91417.1"/>
    <property type="molecule type" value="Genomic_DNA"/>
</dbReference>
<sequence>MFTTRLSRILLAGLVCLLVLPLFSLSAWADEQSEAQFFAPTKESPYEGIPGRLRYNVRIVLVEQDKQGNYIARRDSSTVSKRQLAATVIAAARYYAQEKRAAVVSITLDSQPGPAFGKTVLATAIYAPDGKGVSGSDDWTWSTLQATPRGLTAQELKIQRLWGEMREQFQANGFTDEKGLTAAIAKKMKIPAEKVMLNPVFPEPFPQEWTD</sequence>
<proteinExistence type="predicted"/>
<dbReference type="Gene3D" id="6.10.20.130">
    <property type="match status" value="1"/>
</dbReference>
<feature type="domain" description="DUF4875" evidence="1">
    <location>
        <begin position="76"/>
        <end position="197"/>
    </location>
</feature>
<reference evidence="2" key="1">
    <citation type="journal article" date="2021" name="Proc. Natl. Acad. Sci. U.S.A.">
        <title>A Catalog of Tens of Thousands of Viruses from Human Metagenomes Reveals Hidden Associations with Chronic Diseases.</title>
        <authorList>
            <person name="Tisza M.J."/>
            <person name="Buck C.B."/>
        </authorList>
    </citation>
    <scope>NUCLEOTIDE SEQUENCE</scope>
    <source>
        <strain evidence="2">CtWPU11</strain>
    </source>
</reference>
<accession>A0A8S5UAA6</accession>